<name>A0ABV8IC00_9ACTN</name>
<feature type="transmembrane region" description="Helical" evidence="2">
    <location>
        <begin position="205"/>
        <end position="224"/>
    </location>
</feature>
<comment type="caution">
    <text evidence="3">The sequence shown here is derived from an EMBL/GenBank/DDBJ whole genome shotgun (WGS) entry which is preliminary data.</text>
</comment>
<evidence type="ECO:0000313" key="3">
    <source>
        <dbReference type="EMBL" id="MFC4060565.1"/>
    </source>
</evidence>
<keyword evidence="2" id="KW-0812">Transmembrane</keyword>
<feature type="transmembrane region" description="Helical" evidence="2">
    <location>
        <begin position="262"/>
        <end position="282"/>
    </location>
</feature>
<keyword evidence="2" id="KW-1133">Transmembrane helix</keyword>
<feature type="transmembrane region" description="Helical" evidence="2">
    <location>
        <begin position="146"/>
        <end position="164"/>
    </location>
</feature>
<protein>
    <submittedName>
        <fullName evidence="3">DMT family transporter</fullName>
    </submittedName>
</protein>
<evidence type="ECO:0000256" key="2">
    <source>
        <dbReference type="SAM" id="Phobius"/>
    </source>
</evidence>
<feature type="transmembrane region" description="Helical" evidence="2">
    <location>
        <begin position="231"/>
        <end position="256"/>
    </location>
</feature>
<dbReference type="PANTHER" id="PTHR40761">
    <property type="entry name" value="CONSERVED INTEGRAL MEMBRANE ALANINE VALINE AND LEUCINE RICH PROTEIN-RELATED"/>
    <property type="match status" value="1"/>
</dbReference>
<dbReference type="RefSeq" id="WP_377289936.1">
    <property type="nucleotide sequence ID" value="NZ_JBHSBM010000023.1"/>
</dbReference>
<feature type="compositionally biased region" description="Low complexity" evidence="1">
    <location>
        <begin position="298"/>
        <end position="341"/>
    </location>
</feature>
<gene>
    <name evidence="3" type="ORF">ACFOWE_19860</name>
</gene>
<proteinExistence type="predicted"/>
<reference evidence="4" key="1">
    <citation type="journal article" date="2019" name="Int. J. Syst. Evol. Microbiol.">
        <title>The Global Catalogue of Microorganisms (GCM) 10K type strain sequencing project: providing services to taxonomists for standard genome sequencing and annotation.</title>
        <authorList>
            <consortium name="The Broad Institute Genomics Platform"/>
            <consortium name="The Broad Institute Genome Sequencing Center for Infectious Disease"/>
            <person name="Wu L."/>
            <person name="Ma J."/>
        </authorList>
    </citation>
    <scope>NUCLEOTIDE SEQUENCE [LARGE SCALE GENOMIC DNA]</scope>
    <source>
        <strain evidence="4">TBRC 4489</strain>
    </source>
</reference>
<organism evidence="3 4">
    <name type="scientific">Planomonospora corallina</name>
    <dbReference type="NCBI Taxonomy" id="1806052"/>
    <lineage>
        <taxon>Bacteria</taxon>
        <taxon>Bacillati</taxon>
        <taxon>Actinomycetota</taxon>
        <taxon>Actinomycetes</taxon>
        <taxon>Streptosporangiales</taxon>
        <taxon>Streptosporangiaceae</taxon>
        <taxon>Planomonospora</taxon>
    </lineage>
</organism>
<keyword evidence="2" id="KW-0472">Membrane</keyword>
<dbReference type="Proteomes" id="UP001595850">
    <property type="component" value="Unassembled WGS sequence"/>
</dbReference>
<sequence length="356" mass="35428">MDDPTTASSPLPGFPWRVPMTWVGVLIALAGALGYALGAALQQLEAVTEGASLKLMRRPRWWVGGVIGFTGASLHAVALSFAPLVAVQPISVATLVFAVPLAAMLHGRKAHRAEIVGSVAVAVGLLGLLLLVPGHAVTPHMTGGEAFGFLGCIGLVVLVTHLVGRKARGPAKALVLSVAAGAVTASVSTFVRVVGGNFGGEWANLLSWFTVAVPVLLVCAVVLLQKSYEVGYFGIAYAGVQVVDPITSIIAGAVLLDEAMPSGWANVLPALLAGALMVWGTMTLGKLAPDHKAPVPAPEAGTPVPGTGAPAPEAPVSGTGASAPGAGTPVPGPASGSAAVPAPTPPAAAEGVSVTP</sequence>
<feature type="transmembrane region" description="Helical" evidence="2">
    <location>
        <begin position="20"/>
        <end position="41"/>
    </location>
</feature>
<dbReference type="PANTHER" id="PTHR40761:SF1">
    <property type="entry name" value="CONSERVED INTEGRAL MEMBRANE ALANINE VALINE AND LEUCINE RICH PROTEIN-RELATED"/>
    <property type="match status" value="1"/>
</dbReference>
<dbReference type="EMBL" id="JBHSBM010000023">
    <property type="protein sequence ID" value="MFC4060565.1"/>
    <property type="molecule type" value="Genomic_DNA"/>
</dbReference>
<feature type="transmembrane region" description="Helical" evidence="2">
    <location>
        <begin position="115"/>
        <end position="134"/>
    </location>
</feature>
<accession>A0ABV8IC00</accession>
<feature type="transmembrane region" description="Helical" evidence="2">
    <location>
        <begin position="61"/>
        <end position="79"/>
    </location>
</feature>
<evidence type="ECO:0000256" key="1">
    <source>
        <dbReference type="SAM" id="MobiDB-lite"/>
    </source>
</evidence>
<keyword evidence="4" id="KW-1185">Reference proteome</keyword>
<dbReference type="NCBIfam" id="NF038012">
    <property type="entry name" value="DMT_1"/>
    <property type="match status" value="1"/>
</dbReference>
<feature type="transmembrane region" description="Helical" evidence="2">
    <location>
        <begin position="85"/>
        <end position="103"/>
    </location>
</feature>
<feature type="region of interest" description="Disordered" evidence="1">
    <location>
        <begin position="290"/>
        <end position="356"/>
    </location>
</feature>
<evidence type="ECO:0000313" key="4">
    <source>
        <dbReference type="Proteomes" id="UP001595850"/>
    </source>
</evidence>
<feature type="transmembrane region" description="Helical" evidence="2">
    <location>
        <begin position="173"/>
        <end position="193"/>
    </location>
</feature>